<keyword evidence="1" id="KW-0677">Repeat</keyword>
<dbReference type="SUPFAM" id="SSF48403">
    <property type="entry name" value="Ankyrin repeat"/>
    <property type="match status" value="1"/>
</dbReference>
<proteinExistence type="predicted"/>
<name>A0A482V7W8_ASBVE</name>
<dbReference type="Pfam" id="PF00023">
    <property type="entry name" value="Ank"/>
    <property type="match status" value="1"/>
</dbReference>
<evidence type="ECO:0000313" key="5">
    <source>
        <dbReference type="Proteomes" id="UP000292052"/>
    </source>
</evidence>
<dbReference type="SMART" id="SM00248">
    <property type="entry name" value="ANK"/>
    <property type="match status" value="7"/>
</dbReference>
<evidence type="ECO:0000256" key="3">
    <source>
        <dbReference type="PROSITE-ProRule" id="PRU00023"/>
    </source>
</evidence>
<feature type="non-terminal residue" evidence="4">
    <location>
        <position position="295"/>
    </location>
</feature>
<dbReference type="PANTHER" id="PTHR24198:SF165">
    <property type="entry name" value="ANKYRIN REPEAT-CONTAINING PROTEIN-RELATED"/>
    <property type="match status" value="1"/>
</dbReference>
<keyword evidence="5" id="KW-1185">Reference proteome</keyword>
<feature type="repeat" description="ANK" evidence="3">
    <location>
        <begin position="71"/>
        <end position="103"/>
    </location>
</feature>
<dbReference type="InterPro" id="IPR002110">
    <property type="entry name" value="Ankyrin_rpt"/>
</dbReference>
<feature type="repeat" description="ANK" evidence="3">
    <location>
        <begin position="104"/>
        <end position="136"/>
    </location>
</feature>
<gene>
    <name evidence="4" type="ORF">BDFB_007637</name>
</gene>
<evidence type="ECO:0000256" key="2">
    <source>
        <dbReference type="ARBA" id="ARBA00023043"/>
    </source>
</evidence>
<dbReference type="Proteomes" id="UP000292052">
    <property type="component" value="Unassembled WGS sequence"/>
</dbReference>
<feature type="repeat" description="ANK" evidence="3">
    <location>
        <begin position="206"/>
        <end position="238"/>
    </location>
</feature>
<protein>
    <submittedName>
        <fullName evidence="4">Ankyrin-1-like</fullName>
    </submittedName>
</protein>
<reference evidence="4 5" key="1">
    <citation type="submission" date="2017-03" db="EMBL/GenBank/DDBJ databases">
        <title>Genome of the blue death feigning beetle - Asbolus verrucosus.</title>
        <authorList>
            <person name="Rider S.D."/>
        </authorList>
    </citation>
    <scope>NUCLEOTIDE SEQUENCE [LARGE SCALE GENOMIC DNA]</scope>
    <source>
        <strain evidence="4">Butters</strain>
        <tissue evidence="4">Head and leg muscle</tissue>
    </source>
</reference>
<dbReference type="PROSITE" id="PS50297">
    <property type="entry name" value="ANK_REP_REGION"/>
    <property type="match status" value="3"/>
</dbReference>
<organism evidence="4 5">
    <name type="scientific">Asbolus verrucosus</name>
    <name type="common">Desert ironclad beetle</name>
    <dbReference type="NCBI Taxonomy" id="1661398"/>
    <lineage>
        <taxon>Eukaryota</taxon>
        <taxon>Metazoa</taxon>
        <taxon>Ecdysozoa</taxon>
        <taxon>Arthropoda</taxon>
        <taxon>Hexapoda</taxon>
        <taxon>Insecta</taxon>
        <taxon>Pterygota</taxon>
        <taxon>Neoptera</taxon>
        <taxon>Endopterygota</taxon>
        <taxon>Coleoptera</taxon>
        <taxon>Polyphaga</taxon>
        <taxon>Cucujiformia</taxon>
        <taxon>Tenebrionidae</taxon>
        <taxon>Pimeliinae</taxon>
        <taxon>Asbolus</taxon>
    </lineage>
</organism>
<dbReference type="Gene3D" id="1.25.40.20">
    <property type="entry name" value="Ankyrin repeat-containing domain"/>
    <property type="match status" value="3"/>
</dbReference>
<comment type="caution">
    <text evidence="4">The sequence shown here is derived from an EMBL/GenBank/DDBJ whole genome shotgun (WGS) entry which is preliminary data.</text>
</comment>
<dbReference type="EMBL" id="QDEB01129886">
    <property type="protein sequence ID" value="RZB39258.1"/>
    <property type="molecule type" value="Genomic_DNA"/>
</dbReference>
<accession>A0A482V7W8</accession>
<dbReference type="Pfam" id="PF12796">
    <property type="entry name" value="Ank_2"/>
    <property type="match status" value="2"/>
</dbReference>
<evidence type="ECO:0000256" key="1">
    <source>
        <dbReference type="ARBA" id="ARBA00022737"/>
    </source>
</evidence>
<evidence type="ECO:0000313" key="4">
    <source>
        <dbReference type="EMBL" id="RZB39258.1"/>
    </source>
</evidence>
<feature type="non-terminal residue" evidence="4">
    <location>
        <position position="1"/>
    </location>
</feature>
<dbReference type="PANTHER" id="PTHR24198">
    <property type="entry name" value="ANKYRIN REPEAT AND PROTEIN KINASE DOMAIN-CONTAINING PROTEIN"/>
    <property type="match status" value="1"/>
</dbReference>
<dbReference type="InterPro" id="IPR036770">
    <property type="entry name" value="Ankyrin_rpt-contain_sf"/>
</dbReference>
<dbReference type="STRING" id="1661398.A0A482V7W8"/>
<dbReference type="OrthoDB" id="9995210at2759"/>
<keyword evidence="2 3" id="KW-0040">ANK repeat</keyword>
<dbReference type="AlphaFoldDB" id="A0A482V7W8"/>
<dbReference type="PROSITE" id="PS50088">
    <property type="entry name" value="ANK_REPEAT"/>
    <property type="match status" value="3"/>
</dbReference>
<sequence length="295" mass="33329">VTALQEKYFNAIYTRNVVEIKKCLEKGVNPNALSPIGLAPLHVLAERDDCVLGYRLMTHSDNIDLDLLSAHGYTALHVACLFSNKKFAVMLLQMGADPNKRDRFNKTALHIAVLRVDYSLIYNLLKYNADVNVMDCFENTPLSISLVQEPNLLIAKMLCKHKPDMDLENHKSTLHVFFVCHTINQIEFVMLLLDNGIDINFSDKLSGRICLHFVAISGYLELAVVLVEKGADLRAIDKTLRTPTKIAMDHGNVIIADYFQKGYRPPNLITALPLVTKWLKKVKKRVAERKAAEQQ</sequence>